<feature type="binding site" evidence="14">
    <location>
        <position position="317"/>
    </location>
    <ligand>
        <name>Zn(2+)</name>
        <dbReference type="ChEBI" id="CHEBI:29105"/>
        <note>catalytic</note>
    </ligand>
</feature>
<keyword evidence="6" id="KW-0963">Cytoplasm</keyword>
<evidence type="ECO:0000256" key="7">
    <source>
        <dbReference type="ARBA" id="ARBA00022670"/>
    </source>
</evidence>
<keyword evidence="9 17" id="KW-0378">Hydrolase</keyword>
<dbReference type="STRING" id="927664.SAMN05421780_111132"/>
<dbReference type="GO" id="GO:0008237">
    <property type="term" value="F:metallopeptidase activity"/>
    <property type="evidence" value="ECO:0007669"/>
    <property type="project" value="UniProtKB-KW"/>
</dbReference>
<feature type="binding site" evidence="13">
    <location>
        <begin position="288"/>
        <end position="293"/>
    </location>
    <ligand>
        <name>a peptide</name>
        <dbReference type="ChEBI" id="CHEBI:60466"/>
    </ligand>
</feature>
<dbReference type="Pfam" id="PF17900">
    <property type="entry name" value="Peptidase_M1_N"/>
    <property type="match status" value="1"/>
</dbReference>
<evidence type="ECO:0000256" key="6">
    <source>
        <dbReference type="ARBA" id="ARBA00022490"/>
    </source>
</evidence>
<dbReference type="Proteomes" id="UP000199514">
    <property type="component" value="Unassembled WGS sequence"/>
</dbReference>
<dbReference type="InterPro" id="IPR034015">
    <property type="entry name" value="M1_LTA4H"/>
</dbReference>
<keyword evidence="18" id="KW-1185">Reference proteome</keyword>
<dbReference type="RefSeq" id="WP_091515870.1">
    <property type="nucleotide sequence ID" value="NZ_FOLE01000011.1"/>
</dbReference>
<proteinExistence type="inferred from homology"/>
<name>A0A1I1MVN1_9BACT</name>
<dbReference type="SUPFAM" id="SSF55486">
    <property type="entry name" value="Metalloproteases ('zincins'), catalytic domain"/>
    <property type="match status" value="1"/>
</dbReference>
<feature type="binding site" evidence="14">
    <location>
        <position position="340"/>
    </location>
    <ligand>
        <name>Zn(2+)</name>
        <dbReference type="ChEBI" id="CHEBI:29105"/>
        <note>catalytic</note>
    </ligand>
</feature>
<evidence type="ECO:0000313" key="18">
    <source>
        <dbReference type="Proteomes" id="UP000199514"/>
    </source>
</evidence>
<evidence type="ECO:0000256" key="1">
    <source>
        <dbReference type="ARBA" id="ARBA00000098"/>
    </source>
</evidence>
<dbReference type="InterPro" id="IPR045357">
    <property type="entry name" value="Aminopeptidase_N-like_N"/>
</dbReference>
<dbReference type="Gene3D" id="3.30.2010.30">
    <property type="match status" value="1"/>
</dbReference>
<keyword evidence="15" id="KW-0732">Signal</keyword>
<keyword evidence="8 14" id="KW-0479">Metal-binding</keyword>
<dbReference type="InterPro" id="IPR042097">
    <property type="entry name" value="Aminopeptidase_N-like_N_sf"/>
</dbReference>
<dbReference type="InterPro" id="IPR027268">
    <property type="entry name" value="Peptidase_M4/M1_CTD_sf"/>
</dbReference>
<keyword evidence="7" id="KW-0645">Protease</keyword>
<feature type="active site" description="Proton donor" evidence="12">
    <location>
        <position position="406"/>
    </location>
</feature>
<evidence type="ECO:0000256" key="12">
    <source>
        <dbReference type="PIRSR" id="PIRSR634015-1"/>
    </source>
</evidence>
<accession>A0A1I1MVN1</accession>
<evidence type="ECO:0000256" key="13">
    <source>
        <dbReference type="PIRSR" id="PIRSR634015-2"/>
    </source>
</evidence>
<evidence type="ECO:0000256" key="11">
    <source>
        <dbReference type="ARBA" id="ARBA00023049"/>
    </source>
</evidence>
<evidence type="ECO:0000256" key="3">
    <source>
        <dbReference type="ARBA" id="ARBA00010136"/>
    </source>
</evidence>
<dbReference type="Pfam" id="PF01433">
    <property type="entry name" value="Peptidase_M1"/>
    <property type="match status" value="1"/>
</dbReference>
<dbReference type="InterPro" id="IPR015211">
    <property type="entry name" value="Peptidase_M1_C"/>
</dbReference>
<keyword evidence="10 14" id="KW-0862">Zinc</keyword>
<comment type="catalytic activity">
    <reaction evidence="1">
        <text>Release of an N-terminal amino acid, Xaa-|-Yaa- from a peptide, amide or arylamide. Xaa is preferably Ala, but may be most amino acids including Pro (slow action). When a terminal hydrophobic residue is followed by a prolyl residue, the two may be released as an intact Xaa-Pro dipeptide.</text>
        <dbReference type="EC" id="3.4.11.2"/>
    </reaction>
</comment>
<dbReference type="Gene3D" id="2.60.40.1730">
    <property type="entry name" value="tricorn interacting facor f3 domain"/>
    <property type="match status" value="1"/>
</dbReference>
<evidence type="ECO:0000256" key="2">
    <source>
        <dbReference type="ARBA" id="ARBA00004496"/>
    </source>
</evidence>
<dbReference type="InterPro" id="IPR038502">
    <property type="entry name" value="M1_LTA-4_hydro/amino_C_sf"/>
</dbReference>
<feature type="signal peptide" evidence="15">
    <location>
        <begin position="1"/>
        <end position="26"/>
    </location>
</feature>
<dbReference type="SUPFAM" id="SSF63737">
    <property type="entry name" value="Leukotriene A4 hydrolase N-terminal domain"/>
    <property type="match status" value="1"/>
</dbReference>
<reference evidence="17 18" key="1">
    <citation type="submission" date="2016-10" db="EMBL/GenBank/DDBJ databases">
        <authorList>
            <person name="de Groot N.N."/>
        </authorList>
    </citation>
    <scope>NUCLEOTIDE SEQUENCE [LARGE SCALE GENOMIC DNA]</scope>
    <source>
        <strain evidence="17 18">DSM 6793</strain>
    </source>
</reference>
<dbReference type="EC" id="3.4.11.2" evidence="4"/>
<protein>
    <recommendedName>
        <fullName evidence="5">Aminopeptidase N</fullName>
        <ecNumber evidence="4">3.4.11.2</ecNumber>
    </recommendedName>
</protein>
<evidence type="ECO:0000259" key="16">
    <source>
        <dbReference type="SMART" id="SM01263"/>
    </source>
</evidence>
<dbReference type="PRINTS" id="PR00756">
    <property type="entry name" value="ALADIPTASE"/>
</dbReference>
<dbReference type="GO" id="GO:0016285">
    <property type="term" value="F:alanyl aminopeptidase activity"/>
    <property type="evidence" value="ECO:0007669"/>
    <property type="project" value="UniProtKB-EC"/>
</dbReference>
<dbReference type="GO" id="GO:0005737">
    <property type="term" value="C:cytoplasm"/>
    <property type="evidence" value="ECO:0007669"/>
    <property type="project" value="UniProtKB-SubCell"/>
</dbReference>
<sequence>MLEKKSKHWQTILVCCYLFLAQWAWAQTPKLPHSEPDQHSFAQPSVVRMTHLDLDIKVSFEKKQIAGVATLSIENLGNADELWIDSKDLTISKIYLDNDKTPTTFASTDEVPFLGRGVKIDIRPDTRKVHIHYHSSPKAEALQWLSAAQTAGKKFPFLFTQGEAILTRSWIPCQDSPNVRFTYSARVQVPRTHLAMMSATNPTKRNSSGIYEFKMEQAIPAYLVALAVGDVAFKPLGNRTGVYAEPATLPTAAHVLAETENMLVAAEKLYGEYAWKRYDLLILPPSFPFGGMENPRLTFATPTILAKDRSLTSLVAHELAHSWSGNLVTNATWDDFWLNEGFTVYFERRIMEALYGKSYTEMLAVLGYQDWQASNTDFAKTDTAATCLKLHLAGKDPDEGMTDIAYEKGAAFLTTLEKAVGREKFDVFLKNYFSSKAFQTITTEDFVIYLQQNLLSTEQFQSLHVQQWIYGAGIPSFFEVPVSARFQNVDKSVDLYVNKSQLPDKQTTKSWTTHEWVHFLRHLPSTLSLVQMQKLDAAFGFTQSVNAEIQFEWFLKSVQTNYELARAATEKFLIATGRRKYLVPLYKAMLATPAGRTEAQRIYKKARPNYHFVATNTLDELMK</sequence>
<feature type="chain" id="PRO_5011750033" description="Aminopeptidase N" evidence="15">
    <location>
        <begin position="27"/>
        <end position="623"/>
    </location>
</feature>
<keyword evidence="11" id="KW-0482">Metalloprotease</keyword>
<dbReference type="InterPro" id="IPR001930">
    <property type="entry name" value="Peptidase_M1"/>
</dbReference>
<dbReference type="PANTHER" id="PTHR45726:SF3">
    <property type="entry name" value="LEUKOTRIENE A-4 HYDROLASE"/>
    <property type="match status" value="1"/>
</dbReference>
<feature type="binding site" evidence="13">
    <location>
        <begin position="578"/>
        <end position="580"/>
    </location>
    <ligand>
        <name>a peptide</name>
        <dbReference type="ChEBI" id="CHEBI:60466"/>
    </ligand>
</feature>
<dbReference type="InterPro" id="IPR016024">
    <property type="entry name" value="ARM-type_fold"/>
</dbReference>
<dbReference type="CDD" id="cd09599">
    <property type="entry name" value="M1_LTA4H"/>
    <property type="match status" value="1"/>
</dbReference>
<evidence type="ECO:0000256" key="10">
    <source>
        <dbReference type="ARBA" id="ARBA00022833"/>
    </source>
</evidence>
<feature type="binding site" evidence="13">
    <location>
        <begin position="161"/>
        <end position="163"/>
    </location>
    <ligand>
        <name>a peptide</name>
        <dbReference type="ChEBI" id="CHEBI:60466"/>
    </ligand>
</feature>
<feature type="binding site" evidence="14">
    <location>
        <position position="321"/>
    </location>
    <ligand>
        <name>Zn(2+)</name>
        <dbReference type="ChEBI" id="CHEBI:29105"/>
        <note>catalytic</note>
    </ligand>
</feature>
<evidence type="ECO:0000256" key="9">
    <source>
        <dbReference type="ARBA" id="ARBA00022801"/>
    </source>
</evidence>
<dbReference type="InterPro" id="IPR049980">
    <property type="entry name" value="LTA4H_cat"/>
</dbReference>
<dbReference type="Gene3D" id="1.10.390.10">
    <property type="entry name" value="Neutral Protease Domain 2"/>
    <property type="match status" value="1"/>
</dbReference>
<evidence type="ECO:0000256" key="14">
    <source>
        <dbReference type="PIRSR" id="PIRSR634015-3"/>
    </source>
</evidence>
<comment type="subcellular location">
    <subcellularLocation>
        <location evidence="2">Cytoplasm</location>
    </subcellularLocation>
</comment>
<comment type="similarity">
    <text evidence="3">Belongs to the peptidase M1 family.</text>
</comment>
<dbReference type="OrthoDB" id="100605at2"/>
<feature type="domain" description="Peptidase M1 leukotriene A4 hydrolase/aminopeptidase C-terminal" evidence="16">
    <location>
        <begin position="483"/>
        <end position="622"/>
    </location>
</feature>
<evidence type="ECO:0000256" key="15">
    <source>
        <dbReference type="SAM" id="SignalP"/>
    </source>
</evidence>
<dbReference type="SUPFAM" id="SSF48371">
    <property type="entry name" value="ARM repeat"/>
    <property type="match status" value="1"/>
</dbReference>
<evidence type="ECO:0000256" key="8">
    <source>
        <dbReference type="ARBA" id="ARBA00022723"/>
    </source>
</evidence>
<gene>
    <name evidence="17" type="ORF">SAMN05421780_111132</name>
</gene>
<feature type="active site" description="Proton acceptor" evidence="12">
    <location>
        <position position="318"/>
    </location>
</feature>
<dbReference type="Gene3D" id="1.25.40.320">
    <property type="entry name" value="Peptidase M1, leukotriene A4 hydrolase/aminopeptidase C-terminal domain"/>
    <property type="match status" value="1"/>
</dbReference>
<dbReference type="EMBL" id="FOLE01000011">
    <property type="protein sequence ID" value="SFC89419.1"/>
    <property type="molecule type" value="Genomic_DNA"/>
</dbReference>
<dbReference type="AlphaFoldDB" id="A0A1I1MVN1"/>
<comment type="cofactor">
    <cofactor evidence="14">
        <name>Zn(2+)</name>
        <dbReference type="ChEBI" id="CHEBI:29105"/>
    </cofactor>
    <text evidence="14">Binds 1 zinc ion per subunit.</text>
</comment>
<dbReference type="FunFam" id="3.30.2010.30:FF:000001">
    <property type="entry name" value="Leukotriene A(4) hydrolase"/>
    <property type="match status" value="1"/>
</dbReference>
<dbReference type="Pfam" id="PF09127">
    <property type="entry name" value="Leuk-A4-hydro_C"/>
    <property type="match status" value="1"/>
</dbReference>
<evidence type="ECO:0000256" key="5">
    <source>
        <dbReference type="ARBA" id="ARBA00015611"/>
    </source>
</evidence>
<organism evidence="17 18">
    <name type="scientific">Flexibacter flexilis DSM 6793</name>
    <dbReference type="NCBI Taxonomy" id="927664"/>
    <lineage>
        <taxon>Bacteria</taxon>
        <taxon>Pseudomonadati</taxon>
        <taxon>Bacteroidota</taxon>
        <taxon>Cytophagia</taxon>
        <taxon>Cytophagales</taxon>
        <taxon>Flexibacteraceae</taxon>
        <taxon>Flexibacter</taxon>
    </lineage>
</organism>
<evidence type="ECO:0000313" key="17">
    <source>
        <dbReference type="EMBL" id="SFC89419.1"/>
    </source>
</evidence>
<dbReference type="SMART" id="SM01263">
    <property type="entry name" value="Leuk-A4-hydro_C"/>
    <property type="match status" value="1"/>
</dbReference>
<dbReference type="GO" id="GO:0008270">
    <property type="term" value="F:zinc ion binding"/>
    <property type="evidence" value="ECO:0007669"/>
    <property type="project" value="InterPro"/>
</dbReference>
<dbReference type="PANTHER" id="PTHR45726">
    <property type="entry name" value="LEUKOTRIENE A-4 HYDROLASE"/>
    <property type="match status" value="1"/>
</dbReference>
<dbReference type="InterPro" id="IPR014782">
    <property type="entry name" value="Peptidase_M1_dom"/>
</dbReference>
<dbReference type="GO" id="GO:0006508">
    <property type="term" value="P:proteolysis"/>
    <property type="evidence" value="ECO:0007669"/>
    <property type="project" value="UniProtKB-KW"/>
</dbReference>
<evidence type="ECO:0000256" key="4">
    <source>
        <dbReference type="ARBA" id="ARBA00012564"/>
    </source>
</evidence>